<gene>
    <name evidence="1" type="ORF">GCM10007874_19910</name>
</gene>
<name>A0ABQ6CJR9_9HYPH</name>
<evidence type="ECO:0008006" key="3">
    <source>
        <dbReference type="Google" id="ProtNLM"/>
    </source>
</evidence>
<dbReference type="Gene3D" id="2.60.120.1140">
    <property type="entry name" value="Protein of unknown function DUF192"/>
    <property type="match status" value="1"/>
</dbReference>
<keyword evidence="2" id="KW-1185">Reference proteome</keyword>
<proteinExistence type="predicted"/>
<dbReference type="EMBL" id="BSPC01000015">
    <property type="protein sequence ID" value="GLS18974.1"/>
    <property type="molecule type" value="Genomic_DNA"/>
</dbReference>
<organism evidence="1 2">
    <name type="scientific">Labrys miyagiensis</name>
    <dbReference type="NCBI Taxonomy" id="346912"/>
    <lineage>
        <taxon>Bacteria</taxon>
        <taxon>Pseudomonadati</taxon>
        <taxon>Pseudomonadota</taxon>
        <taxon>Alphaproteobacteria</taxon>
        <taxon>Hyphomicrobiales</taxon>
        <taxon>Xanthobacteraceae</taxon>
        <taxon>Labrys</taxon>
    </lineage>
</organism>
<reference evidence="2" key="1">
    <citation type="journal article" date="2019" name="Int. J. Syst. Evol. Microbiol.">
        <title>The Global Catalogue of Microorganisms (GCM) 10K type strain sequencing project: providing services to taxonomists for standard genome sequencing and annotation.</title>
        <authorList>
            <consortium name="The Broad Institute Genomics Platform"/>
            <consortium name="The Broad Institute Genome Sequencing Center for Infectious Disease"/>
            <person name="Wu L."/>
            <person name="Ma J."/>
        </authorList>
    </citation>
    <scope>NUCLEOTIDE SEQUENCE [LARGE SCALE GENOMIC DNA]</scope>
    <source>
        <strain evidence="2">NBRC 101365</strain>
    </source>
</reference>
<evidence type="ECO:0000313" key="1">
    <source>
        <dbReference type="EMBL" id="GLS18974.1"/>
    </source>
</evidence>
<sequence length="158" mass="17879">MPKYSIFPTIYIAFFVFFVSFFVLPCAFAEDGVFEPLSITTASGKHDFQVEVMRTDDEQQRGMMFRHSLDDDKGMLFPFPNERIATFWMENTYVPLDMIFIKSDGSIQRVEKRAEPLSTNTISSGAPVLAVLEVIGGLSDKLGIQPGDKVSYPIFKEQ</sequence>
<dbReference type="Proteomes" id="UP001156882">
    <property type="component" value="Unassembled WGS sequence"/>
</dbReference>
<protein>
    <recommendedName>
        <fullName evidence="3">DUF192 domain-containing protein</fullName>
    </recommendedName>
</protein>
<dbReference type="InterPro" id="IPR038695">
    <property type="entry name" value="Saro_0823-like_sf"/>
</dbReference>
<comment type="caution">
    <text evidence="1">The sequence shown here is derived from an EMBL/GenBank/DDBJ whole genome shotgun (WGS) entry which is preliminary data.</text>
</comment>
<evidence type="ECO:0000313" key="2">
    <source>
        <dbReference type="Proteomes" id="UP001156882"/>
    </source>
</evidence>
<dbReference type="RefSeq" id="WP_284311837.1">
    <property type="nucleotide sequence ID" value="NZ_BSPC01000015.1"/>
</dbReference>
<dbReference type="InterPro" id="IPR003795">
    <property type="entry name" value="DUF192"/>
</dbReference>
<dbReference type="PANTHER" id="PTHR37953">
    <property type="entry name" value="UPF0127 PROTEIN MJ1496"/>
    <property type="match status" value="1"/>
</dbReference>
<dbReference type="Pfam" id="PF02643">
    <property type="entry name" value="DUF192"/>
    <property type="match status" value="1"/>
</dbReference>
<dbReference type="PANTHER" id="PTHR37953:SF1">
    <property type="entry name" value="UPF0127 PROTEIN MJ1496"/>
    <property type="match status" value="1"/>
</dbReference>
<accession>A0ABQ6CJR9</accession>